<proteinExistence type="predicted"/>
<accession>A0A9D4JZW9</accession>
<dbReference type="AlphaFoldDB" id="A0A9D4JZW9"/>
<reference evidence="1" key="2">
    <citation type="submission" date="2020-11" db="EMBL/GenBank/DDBJ databases">
        <authorList>
            <person name="McCartney M.A."/>
            <person name="Auch B."/>
            <person name="Kono T."/>
            <person name="Mallez S."/>
            <person name="Becker A."/>
            <person name="Gohl D.M."/>
            <person name="Silverstein K.A.T."/>
            <person name="Koren S."/>
            <person name="Bechman K.B."/>
            <person name="Herman A."/>
            <person name="Abrahante J.E."/>
            <person name="Garbe J."/>
        </authorList>
    </citation>
    <scope>NUCLEOTIDE SEQUENCE</scope>
    <source>
        <strain evidence="1">Duluth1</strain>
        <tissue evidence="1">Whole animal</tissue>
    </source>
</reference>
<comment type="caution">
    <text evidence="1">The sequence shown here is derived from an EMBL/GenBank/DDBJ whole genome shotgun (WGS) entry which is preliminary data.</text>
</comment>
<evidence type="ECO:0000313" key="1">
    <source>
        <dbReference type="EMBL" id="KAH3826777.1"/>
    </source>
</evidence>
<organism evidence="1 2">
    <name type="scientific">Dreissena polymorpha</name>
    <name type="common">Zebra mussel</name>
    <name type="synonym">Mytilus polymorpha</name>
    <dbReference type="NCBI Taxonomy" id="45954"/>
    <lineage>
        <taxon>Eukaryota</taxon>
        <taxon>Metazoa</taxon>
        <taxon>Spiralia</taxon>
        <taxon>Lophotrochozoa</taxon>
        <taxon>Mollusca</taxon>
        <taxon>Bivalvia</taxon>
        <taxon>Autobranchia</taxon>
        <taxon>Heteroconchia</taxon>
        <taxon>Euheterodonta</taxon>
        <taxon>Imparidentia</taxon>
        <taxon>Neoheterodontei</taxon>
        <taxon>Myida</taxon>
        <taxon>Dreissenoidea</taxon>
        <taxon>Dreissenidae</taxon>
        <taxon>Dreissena</taxon>
    </lineage>
</organism>
<reference evidence="1" key="1">
    <citation type="journal article" date="2019" name="bioRxiv">
        <title>The Genome of the Zebra Mussel, Dreissena polymorpha: A Resource for Invasive Species Research.</title>
        <authorList>
            <person name="McCartney M.A."/>
            <person name="Auch B."/>
            <person name="Kono T."/>
            <person name="Mallez S."/>
            <person name="Zhang Y."/>
            <person name="Obille A."/>
            <person name="Becker A."/>
            <person name="Abrahante J.E."/>
            <person name="Garbe J."/>
            <person name="Badalamenti J.P."/>
            <person name="Herman A."/>
            <person name="Mangelson H."/>
            <person name="Liachko I."/>
            <person name="Sullivan S."/>
            <person name="Sone E.D."/>
            <person name="Koren S."/>
            <person name="Silverstein K.A.T."/>
            <person name="Beckman K.B."/>
            <person name="Gohl D.M."/>
        </authorList>
    </citation>
    <scope>NUCLEOTIDE SEQUENCE</scope>
    <source>
        <strain evidence="1">Duluth1</strain>
        <tissue evidence="1">Whole animal</tissue>
    </source>
</reference>
<dbReference type="Proteomes" id="UP000828390">
    <property type="component" value="Unassembled WGS sequence"/>
</dbReference>
<name>A0A9D4JZW9_DREPO</name>
<protein>
    <submittedName>
        <fullName evidence="1">Uncharacterized protein</fullName>
    </submittedName>
</protein>
<gene>
    <name evidence="1" type="ORF">DPMN_128688</name>
</gene>
<sequence length="52" mass="5476">MREALNALKQASIGPDVMGHPLNKAGSIYLDMDTSGIGLARCSLKCKNVESA</sequence>
<dbReference type="EMBL" id="JAIWYP010000005">
    <property type="protein sequence ID" value="KAH3826777.1"/>
    <property type="molecule type" value="Genomic_DNA"/>
</dbReference>
<keyword evidence="2" id="KW-1185">Reference proteome</keyword>
<evidence type="ECO:0000313" key="2">
    <source>
        <dbReference type="Proteomes" id="UP000828390"/>
    </source>
</evidence>